<proteinExistence type="predicted"/>
<evidence type="ECO:0000313" key="2">
    <source>
        <dbReference type="Proteomes" id="UP001611450"/>
    </source>
</evidence>
<reference evidence="1 2" key="1">
    <citation type="submission" date="2024-10" db="EMBL/GenBank/DDBJ databases">
        <title>The Natural Products Discovery Center: Release of the First 8490 Sequenced Strains for Exploring Actinobacteria Biosynthetic Diversity.</title>
        <authorList>
            <person name="Kalkreuter E."/>
            <person name="Kautsar S.A."/>
            <person name="Yang D."/>
            <person name="Bader C.D."/>
            <person name="Teijaro C.N."/>
            <person name="Fluegel L."/>
            <person name="Davis C.M."/>
            <person name="Simpson J.R."/>
            <person name="Lauterbach L."/>
            <person name="Steele A.D."/>
            <person name="Gui C."/>
            <person name="Meng S."/>
            <person name="Li G."/>
            <person name="Viehrig K."/>
            <person name="Ye F."/>
            <person name="Su P."/>
            <person name="Kiefer A.F."/>
            <person name="Nichols A."/>
            <person name="Cepeda A.J."/>
            <person name="Yan W."/>
            <person name="Fan B."/>
            <person name="Jiang Y."/>
            <person name="Adhikari A."/>
            <person name="Zheng C.-J."/>
            <person name="Schuster L."/>
            <person name="Cowan T.M."/>
            <person name="Smanski M.J."/>
            <person name="Chevrette M.G."/>
            <person name="De Carvalho L.P.S."/>
            <person name="Shen B."/>
        </authorList>
    </citation>
    <scope>NUCLEOTIDE SEQUENCE [LARGE SCALE GENOMIC DNA]</scope>
    <source>
        <strain evidence="1 2">NPDC019626</strain>
    </source>
</reference>
<dbReference type="EMBL" id="JBIRXV010000002">
    <property type="protein sequence ID" value="MFI2321885.1"/>
    <property type="molecule type" value="Genomic_DNA"/>
</dbReference>
<protein>
    <recommendedName>
        <fullName evidence="3">Transposase</fullName>
    </recommendedName>
</protein>
<sequence>MLTSRGFRVPTALAAEIKACRDDARLTMWIARAVNADTLEAIFGDRAQ</sequence>
<accession>A0ABW7WFZ3</accession>
<dbReference type="RefSeq" id="WP_396947504.1">
    <property type="nucleotide sequence ID" value="NZ_JBIRXV010000002.1"/>
</dbReference>
<keyword evidence="2" id="KW-1185">Reference proteome</keyword>
<evidence type="ECO:0000313" key="1">
    <source>
        <dbReference type="EMBL" id="MFI2321885.1"/>
    </source>
</evidence>
<comment type="caution">
    <text evidence="1">The sequence shown here is derived from an EMBL/GenBank/DDBJ whole genome shotgun (WGS) entry which is preliminary data.</text>
</comment>
<organism evidence="1 2">
    <name type="scientific">Nocardia beijingensis</name>
    <dbReference type="NCBI Taxonomy" id="95162"/>
    <lineage>
        <taxon>Bacteria</taxon>
        <taxon>Bacillati</taxon>
        <taxon>Actinomycetota</taxon>
        <taxon>Actinomycetes</taxon>
        <taxon>Mycobacteriales</taxon>
        <taxon>Nocardiaceae</taxon>
        <taxon>Nocardia</taxon>
    </lineage>
</organism>
<evidence type="ECO:0008006" key="3">
    <source>
        <dbReference type="Google" id="ProtNLM"/>
    </source>
</evidence>
<name>A0ABW7WFZ3_9NOCA</name>
<dbReference type="Proteomes" id="UP001611450">
    <property type="component" value="Unassembled WGS sequence"/>
</dbReference>
<gene>
    <name evidence="1" type="ORF">ACH47G_15470</name>
</gene>